<evidence type="ECO:0000313" key="5">
    <source>
        <dbReference type="Proteomes" id="UP000199207"/>
    </source>
</evidence>
<keyword evidence="5" id="KW-1185">Reference proteome</keyword>
<dbReference type="EMBL" id="FOLM01000009">
    <property type="protein sequence ID" value="SFD08741.1"/>
    <property type="molecule type" value="Genomic_DNA"/>
</dbReference>
<dbReference type="GO" id="GO:0005886">
    <property type="term" value="C:plasma membrane"/>
    <property type="evidence" value="ECO:0007669"/>
    <property type="project" value="TreeGrafter"/>
</dbReference>
<organism evidence="4 5">
    <name type="scientific">Streptomyces aidingensis</name>
    <dbReference type="NCBI Taxonomy" id="910347"/>
    <lineage>
        <taxon>Bacteria</taxon>
        <taxon>Bacillati</taxon>
        <taxon>Actinomycetota</taxon>
        <taxon>Actinomycetes</taxon>
        <taxon>Kitasatosporales</taxon>
        <taxon>Streptomycetaceae</taxon>
        <taxon>Streptomyces</taxon>
    </lineage>
</organism>
<comment type="similarity">
    <text evidence="1">Belongs to the UPF0749 family.</text>
</comment>
<dbReference type="PANTHER" id="PTHR37313">
    <property type="entry name" value="UPF0749 PROTEIN RV1825"/>
    <property type="match status" value="1"/>
</dbReference>
<feature type="compositionally biased region" description="Polar residues" evidence="2">
    <location>
        <begin position="266"/>
        <end position="277"/>
    </location>
</feature>
<feature type="region of interest" description="Disordered" evidence="2">
    <location>
        <begin position="109"/>
        <end position="140"/>
    </location>
</feature>
<evidence type="ECO:0000256" key="3">
    <source>
        <dbReference type="SAM" id="Phobius"/>
    </source>
</evidence>
<protein>
    <submittedName>
        <fullName evidence="4">Uncharacterized conserved protein YlxW, UPF0749 family</fullName>
    </submittedName>
</protein>
<feature type="compositionally biased region" description="Basic and acidic residues" evidence="2">
    <location>
        <begin position="109"/>
        <end position="122"/>
    </location>
</feature>
<dbReference type="RefSeq" id="WP_093839780.1">
    <property type="nucleotide sequence ID" value="NZ_FOLM01000009.1"/>
</dbReference>
<dbReference type="STRING" id="910347.SAMN05421773_109160"/>
<evidence type="ECO:0000256" key="2">
    <source>
        <dbReference type="SAM" id="MobiDB-lite"/>
    </source>
</evidence>
<gene>
    <name evidence="4" type="ORF">SAMN05421773_109160</name>
</gene>
<evidence type="ECO:0000256" key="1">
    <source>
        <dbReference type="ARBA" id="ARBA00009108"/>
    </source>
</evidence>
<evidence type="ECO:0000313" key="4">
    <source>
        <dbReference type="EMBL" id="SFD08741.1"/>
    </source>
</evidence>
<keyword evidence="3" id="KW-0472">Membrane</keyword>
<feature type="transmembrane region" description="Helical" evidence="3">
    <location>
        <begin position="58"/>
        <end position="77"/>
    </location>
</feature>
<feature type="region of interest" description="Disordered" evidence="2">
    <location>
        <begin position="1"/>
        <end position="45"/>
    </location>
</feature>
<sequence>MTSNDTSPENPPDPAGPGADRPDRTDRADRADRTAGDPPPTGRAALLSGLWPPRISRAQLIVAALLFVLGLGLAIQVRAAGEDNVLRGARPEDLVRILSDLDERTRRLAEERDGLEEQRTELESSSDQAEEARRQTRERERQLGVLAGTVAATGPGIVVRISDPLAGVGADHLLDAVQELRAAGAEALEINGVRIVAGSSFTDDDGAAVIDGVRLPRPYEITAIGRPQDLEPALNIPGGVVQSLEQESASVTISRPEQVTVDALRSSEQPDYAQSSP</sequence>
<dbReference type="PANTHER" id="PTHR37313:SF2">
    <property type="entry name" value="UPF0749 PROTEIN YLXX"/>
    <property type="match status" value="1"/>
</dbReference>
<reference evidence="4 5" key="1">
    <citation type="submission" date="2016-10" db="EMBL/GenBank/DDBJ databases">
        <authorList>
            <person name="de Groot N.N."/>
        </authorList>
    </citation>
    <scope>NUCLEOTIDE SEQUENCE [LARGE SCALE GENOMIC DNA]</scope>
    <source>
        <strain evidence="4 5">CGMCC 4.5739</strain>
    </source>
</reference>
<accession>A0A1I1PFW0</accession>
<dbReference type="OrthoDB" id="3211287at2"/>
<dbReference type="AlphaFoldDB" id="A0A1I1PFW0"/>
<keyword evidence="3" id="KW-0812">Transmembrane</keyword>
<dbReference type="Pfam" id="PF05949">
    <property type="entry name" value="DUF881"/>
    <property type="match status" value="1"/>
</dbReference>
<feature type="compositionally biased region" description="Basic and acidic residues" evidence="2">
    <location>
        <begin position="130"/>
        <end position="140"/>
    </location>
</feature>
<feature type="region of interest" description="Disordered" evidence="2">
    <location>
        <begin position="247"/>
        <end position="277"/>
    </location>
</feature>
<dbReference type="InterPro" id="IPR010273">
    <property type="entry name" value="DUF881"/>
</dbReference>
<keyword evidence="3" id="KW-1133">Transmembrane helix</keyword>
<feature type="compositionally biased region" description="Basic and acidic residues" evidence="2">
    <location>
        <begin position="20"/>
        <end position="35"/>
    </location>
</feature>
<dbReference type="Proteomes" id="UP000199207">
    <property type="component" value="Unassembled WGS sequence"/>
</dbReference>
<proteinExistence type="inferred from homology"/>
<name>A0A1I1PFW0_9ACTN</name>
<feature type="compositionally biased region" description="Polar residues" evidence="2">
    <location>
        <begin position="247"/>
        <end position="257"/>
    </location>
</feature>
<dbReference type="Gene3D" id="3.30.70.1880">
    <property type="entry name" value="Protein of unknown function DUF881"/>
    <property type="match status" value="1"/>
</dbReference>